<keyword evidence="2 6" id="KW-0645">Protease</keyword>
<dbReference type="EMBL" id="RSCL01000023">
    <property type="protein sequence ID" value="RUT00645.1"/>
    <property type="molecule type" value="Genomic_DNA"/>
</dbReference>
<evidence type="ECO:0000256" key="2">
    <source>
        <dbReference type="ARBA" id="ARBA00022670"/>
    </source>
</evidence>
<comment type="similarity">
    <text evidence="1">Belongs to the peptidase S1C family.</text>
</comment>
<reference evidence="6" key="2">
    <citation type="journal article" date="2019" name="Genome Biol. Evol.">
        <title>Day and night: Metabolic profiles and evolutionary relationships of six axenic non-marine cyanobacteria.</title>
        <authorList>
            <person name="Will S.E."/>
            <person name="Henke P."/>
            <person name="Boedeker C."/>
            <person name="Huang S."/>
            <person name="Brinkmann H."/>
            <person name="Rohde M."/>
            <person name="Jarek M."/>
            <person name="Friedl T."/>
            <person name="Seufert S."/>
            <person name="Schumacher M."/>
            <person name="Overmann J."/>
            <person name="Neumann-Schaal M."/>
            <person name="Petersen J."/>
        </authorList>
    </citation>
    <scope>NUCLEOTIDE SEQUENCE [LARGE SCALE GENOMIC DNA]</scope>
    <source>
        <strain evidence="6">PCC 7102</strain>
    </source>
</reference>
<protein>
    <submittedName>
        <fullName evidence="6">Serine protease</fullName>
    </submittedName>
</protein>
<dbReference type="InterPro" id="IPR009003">
    <property type="entry name" value="Peptidase_S1_PA"/>
</dbReference>
<dbReference type="Gene3D" id="2.30.42.10">
    <property type="match status" value="1"/>
</dbReference>
<dbReference type="Pfam" id="PF13365">
    <property type="entry name" value="Trypsin_2"/>
    <property type="match status" value="1"/>
</dbReference>
<evidence type="ECO:0000256" key="1">
    <source>
        <dbReference type="ARBA" id="ARBA00010541"/>
    </source>
</evidence>
<dbReference type="Gene3D" id="2.40.10.10">
    <property type="entry name" value="Trypsin-like serine proteases"/>
    <property type="match status" value="2"/>
</dbReference>
<dbReference type="PANTHER" id="PTHR22939">
    <property type="entry name" value="SERINE PROTEASE FAMILY S1C HTRA-RELATED"/>
    <property type="match status" value="1"/>
</dbReference>
<evidence type="ECO:0000313" key="7">
    <source>
        <dbReference type="Proteomes" id="UP000271624"/>
    </source>
</evidence>
<dbReference type="PRINTS" id="PR00834">
    <property type="entry name" value="PROTEASES2C"/>
</dbReference>
<evidence type="ECO:0000259" key="5">
    <source>
        <dbReference type="PROSITE" id="PS50106"/>
    </source>
</evidence>
<dbReference type="InterPro" id="IPR001478">
    <property type="entry name" value="PDZ"/>
</dbReference>
<dbReference type="InterPro" id="IPR048172">
    <property type="entry name" value="HhoA_HhoB_HtrA-like"/>
</dbReference>
<evidence type="ECO:0000256" key="3">
    <source>
        <dbReference type="ARBA" id="ARBA00022801"/>
    </source>
</evidence>
<evidence type="ECO:0000313" key="6">
    <source>
        <dbReference type="EMBL" id="RUT00645.1"/>
    </source>
</evidence>
<dbReference type="SUPFAM" id="SSF50494">
    <property type="entry name" value="Trypsin-like serine proteases"/>
    <property type="match status" value="1"/>
</dbReference>
<organism evidence="6 7">
    <name type="scientific">Dulcicalothrix desertica PCC 7102</name>
    <dbReference type="NCBI Taxonomy" id="232991"/>
    <lineage>
        <taxon>Bacteria</taxon>
        <taxon>Bacillati</taxon>
        <taxon>Cyanobacteriota</taxon>
        <taxon>Cyanophyceae</taxon>
        <taxon>Nostocales</taxon>
        <taxon>Calotrichaceae</taxon>
        <taxon>Dulcicalothrix</taxon>
    </lineage>
</organism>
<name>A0A3S1CFT4_9CYAN</name>
<dbReference type="InterPro" id="IPR001940">
    <property type="entry name" value="Peptidase_S1C"/>
</dbReference>
<gene>
    <name evidence="6" type="ORF">DSM106972_074160</name>
</gene>
<proteinExistence type="inferred from homology"/>
<keyword evidence="3" id="KW-0378">Hydrolase</keyword>
<dbReference type="PROSITE" id="PS50106">
    <property type="entry name" value="PDZ"/>
    <property type="match status" value="1"/>
</dbReference>
<dbReference type="AlphaFoldDB" id="A0A3S1CFT4"/>
<dbReference type="GO" id="GO:0006508">
    <property type="term" value="P:proteolysis"/>
    <property type="evidence" value="ECO:0007669"/>
    <property type="project" value="UniProtKB-KW"/>
</dbReference>
<evidence type="ECO:0000256" key="4">
    <source>
        <dbReference type="SAM" id="MobiDB-lite"/>
    </source>
</evidence>
<dbReference type="PANTHER" id="PTHR22939:SF129">
    <property type="entry name" value="SERINE PROTEASE HTRA2, MITOCHONDRIAL"/>
    <property type="match status" value="1"/>
</dbReference>
<dbReference type="SMART" id="SM00228">
    <property type="entry name" value="PDZ"/>
    <property type="match status" value="1"/>
</dbReference>
<feature type="domain" description="PDZ" evidence="5">
    <location>
        <begin position="286"/>
        <end position="370"/>
    </location>
</feature>
<dbReference type="SUPFAM" id="SSF50156">
    <property type="entry name" value="PDZ domain-like"/>
    <property type="match status" value="1"/>
</dbReference>
<sequence length="389" mass="41572">MLIPVTVGLLSSCSRDLSRQTSLPTTSPIPTVAETQNQANRPLAPTQEDDNFVVAVVEKVEPAVVQINTQRTVRTEAPQLPGTFDNPFFERFFGEAVPTQPTERVVRGLGSGFVINPNGQILTNAHVVSDADRVTVTFSSGRTYEGKVLGKDPVSDVAVVQIEGNNFPTVEVASSDSIKPGQWAVAIGNPLGLQQTVTVGVISAIERSLNLSTRPSNYIQADAAINPGNSGGPLLNARGQVIGVNTAIIQGPQGIGFAIPIDTAQRIAQQLITEGKVEYPYLGVQTLTLTPEVKQKINNYPNSNIRIVADQGILVVRVVPGSPAARVGIRAGDVIQQINNQPVNNAEQIQQAVEKNGLNNNLQIQVLRNGQNLEFTVQPQPLPSPTNNQ</sequence>
<accession>A0A3S1CFT4</accession>
<dbReference type="GO" id="GO:0004252">
    <property type="term" value="F:serine-type endopeptidase activity"/>
    <property type="evidence" value="ECO:0007669"/>
    <property type="project" value="InterPro"/>
</dbReference>
<keyword evidence="7" id="KW-1185">Reference proteome</keyword>
<dbReference type="InterPro" id="IPR036034">
    <property type="entry name" value="PDZ_sf"/>
</dbReference>
<dbReference type="InterPro" id="IPR043504">
    <property type="entry name" value="Peptidase_S1_PA_chymotrypsin"/>
</dbReference>
<dbReference type="Proteomes" id="UP000271624">
    <property type="component" value="Unassembled WGS sequence"/>
</dbReference>
<dbReference type="Pfam" id="PF13180">
    <property type="entry name" value="PDZ_2"/>
    <property type="match status" value="1"/>
</dbReference>
<feature type="region of interest" description="Disordered" evidence="4">
    <location>
        <begin position="16"/>
        <end position="36"/>
    </location>
</feature>
<dbReference type="NCBIfam" id="NF041521">
    <property type="entry name" value="HhoA_HhoB_HtrA"/>
    <property type="match status" value="1"/>
</dbReference>
<comment type="caution">
    <text evidence="6">The sequence shown here is derived from an EMBL/GenBank/DDBJ whole genome shotgun (WGS) entry which is preliminary data.</text>
</comment>
<reference evidence="6" key="1">
    <citation type="submission" date="2018-12" db="EMBL/GenBank/DDBJ databases">
        <authorList>
            <person name="Will S."/>
            <person name="Neumann-Schaal M."/>
            <person name="Henke P."/>
        </authorList>
    </citation>
    <scope>NUCLEOTIDE SEQUENCE</scope>
    <source>
        <strain evidence="6">PCC 7102</strain>
    </source>
</reference>